<dbReference type="Pfam" id="PF01288">
    <property type="entry name" value="HPPK"/>
    <property type="match status" value="1"/>
</dbReference>
<comment type="similarity">
    <text evidence="2">Belongs to the HPPK family.</text>
</comment>
<dbReference type="GO" id="GO:0046654">
    <property type="term" value="P:tetrahydrofolate biosynthetic process"/>
    <property type="evidence" value="ECO:0007669"/>
    <property type="project" value="UniProtKB-UniPathway"/>
</dbReference>
<evidence type="ECO:0000256" key="2">
    <source>
        <dbReference type="ARBA" id="ARBA00005810"/>
    </source>
</evidence>
<evidence type="ECO:0000256" key="11">
    <source>
        <dbReference type="ARBA" id="ARBA00029766"/>
    </source>
</evidence>
<feature type="domain" description="7,8-dihydro-6-hydroxymethylpterin-pyrophosphokinase" evidence="13">
    <location>
        <begin position="89"/>
        <end position="100"/>
    </location>
</feature>
<evidence type="ECO:0000256" key="8">
    <source>
        <dbReference type="ARBA" id="ARBA00022840"/>
    </source>
</evidence>
<dbReference type="STRING" id="374463.BCI_0229"/>
<evidence type="ECO:0000313" key="15">
    <source>
        <dbReference type="Proteomes" id="UP000002427"/>
    </source>
</evidence>
<keyword evidence="5 14" id="KW-0808">Transferase</keyword>
<dbReference type="CDD" id="cd00483">
    <property type="entry name" value="HPPK"/>
    <property type="match status" value="1"/>
</dbReference>
<dbReference type="EC" id="2.7.6.3" evidence="3"/>
<dbReference type="InterPro" id="IPR035907">
    <property type="entry name" value="Hppk_sf"/>
</dbReference>
<proteinExistence type="inferred from homology"/>
<dbReference type="KEGG" id="bci:BCI_0229"/>
<evidence type="ECO:0000256" key="6">
    <source>
        <dbReference type="ARBA" id="ARBA00022741"/>
    </source>
</evidence>
<dbReference type="UniPathway" id="UPA00077">
    <property type="reaction ID" value="UER00155"/>
</dbReference>
<sequence length="167" mass="19279">MEVVFIALGSNLAEPLQQVENALFQLDNLPKTSIIKCSSYYRSRPLGPKNQPDYLNAVVAIKTALQPEELLVHTQFIEAKQGRDRQKSRFGPRTLDLDILLFGNRIISTKKLTIPHYDMHQREFMLYPLEEIAPNLQLPNGTTLVKLRRKIARNGLIFWHDNHLLSY</sequence>
<keyword evidence="15" id="KW-1185">Reference proteome</keyword>
<evidence type="ECO:0000256" key="9">
    <source>
        <dbReference type="ARBA" id="ARBA00022909"/>
    </source>
</evidence>
<dbReference type="NCBIfam" id="TIGR01498">
    <property type="entry name" value="folK"/>
    <property type="match status" value="1"/>
</dbReference>
<dbReference type="AlphaFoldDB" id="Q1LTN2"/>
<dbReference type="EMBL" id="CP000238">
    <property type="protein sequence ID" value="ABF14340.1"/>
    <property type="molecule type" value="Genomic_DNA"/>
</dbReference>
<keyword evidence="8" id="KW-0067">ATP-binding</keyword>
<accession>Q1LTN2</accession>
<keyword evidence="7" id="KW-0418">Kinase</keyword>
<evidence type="ECO:0000259" key="13">
    <source>
        <dbReference type="PROSITE" id="PS00794"/>
    </source>
</evidence>
<dbReference type="PANTHER" id="PTHR43071">
    <property type="entry name" value="2-AMINO-4-HYDROXY-6-HYDROXYMETHYLDIHYDROPTERIDINE PYROPHOSPHOKINASE"/>
    <property type="match status" value="1"/>
</dbReference>
<dbReference type="InterPro" id="IPR000550">
    <property type="entry name" value="Hppk"/>
</dbReference>
<keyword evidence="6" id="KW-0547">Nucleotide-binding</keyword>
<evidence type="ECO:0000256" key="3">
    <source>
        <dbReference type="ARBA" id="ARBA00013253"/>
    </source>
</evidence>
<dbReference type="SUPFAM" id="SSF55083">
    <property type="entry name" value="6-hydroxymethyl-7,8-dihydropterin pyrophosphokinase, HPPK"/>
    <property type="match status" value="1"/>
</dbReference>
<evidence type="ECO:0000256" key="10">
    <source>
        <dbReference type="ARBA" id="ARBA00029409"/>
    </source>
</evidence>
<dbReference type="Proteomes" id="UP000002427">
    <property type="component" value="Chromosome"/>
</dbReference>
<dbReference type="PANTHER" id="PTHR43071:SF1">
    <property type="entry name" value="2-AMINO-4-HYDROXY-6-HYDROXYMETHYLDIHYDROPTERIDINE PYROPHOSPHOKINASE"/>
    <property type="match status" value="1"/>
</dbReference>
<evidence type="ECO:0000256" key="12">
    <source>
        <dbReference type="ARBA" id="ARBA00033413"/>
    </source>
</evidence>
<evidence type="ECO:0000256" key="5">
    <source>
        <dbReference type="ARBA" id="ARBA00022679"/>
    </source>
</evidence>
<dbReference type="GO" id="GO:0016301">
    <property type="term" value="F:kinase activity"/>
    <property type="evidence" value="ECO:0007669"/>
    <property type="project" value="UniProtKB-KW"/>
</dbReference>
<reference evidence="14 15" key="1">
    <citation type="journal article" date="2006" name="PLoS Biol.">
        <title>Metabolic complementarity and genomics of the dual bacterial symbiosis of sharpshooters.</title>
        <authorList>
            <person name="Wu D."/>
            <person name="Daugherty S.C."/>
            <person name="Van Aken S.E."/>
            <person name="Pai G.H."/>
            <person name="Watkins K.L."/>
            <person name="Khouri H."/>
            <person name="Tallon L.J."/>
            <person name="Zaborsky J.M."/>
            <person name="Dunbar H.E."/>
            <person name="Tran P.L."/>
            <person name="Moran N.A."/>
            <person name="Eisen J.A."/>
        </authorList>
    </citation>
    <scope>NUCLEOTIDE SEQUENCE [LARGE SCALE GENOMIC DNA]</scope>
    <source>
        <strain evidence="14">Hc</strain>
    </source>
</reference>
<evidence type="ECO:0000256" key="7">
    <source>
        <dbReference type="ARBA" id="ARBA00022777"/>
    </source>
</evidence>
<gene>
    <name evidence="14" type="primary">folK</name>
    <name evidence="14" type="ordered locus">BCI_0229</name>
</gene>
<dbReference type="OrthoDB" id="9808041at2"/>
<dbReference type="RefSeq" id="WP_011520415.1">
    <property type="nucleotide sequence ID" value="NC_007984.1"/>
</dbReference>
<comment type="function">
    <text evidence="10">Catalyzes the transfer of pyrophosphate from adenosine triphosphate (ATP) to 6-hydroxymethyl-7,8-dihydropterin, an enzymatic step in folate biosynthesis pathway.</text>
</comment>
<keyword evidence="9" id="KW-0289">Folate biosynthesis</keyword>
<comment type="pathway">
    <text evidence="1">Cofactor biosynthesis; tetrahydrofolate biosynthesis; 2-amino-4-hydroxy-6-hydroxymethyl-7,8-dihydropteridine diphosphate from 7,8-dihydroneopterin triphosphate: step 4/4.</text>
</comment>
<dbReference type="HOGENOM" id="CLU_097916_0_1_6"/>
<evidence type="ECO:0000256" key="4">
    <source>
        <dbReference type="ARBA" id="ARBA00016218"/>
    </source>
</evidence>
<dbReference type="PROSITE" id="PS00794">
    <property type="entry name" value="HPPK"/>
    <property type="match status" value="1"/>
</dbReference>
<evidence type="ECO:0000256" key="1">
    <source>
        <dbReference type="ARBA" id="ARBA00005051"/>
    </source>
</evidence>
<protein>
    <recommendedName>
        <fullName evidence="4">2-amino-4-hydroxy-6-hydroxymethyldihydropteridine pyrophosphokinase</fullName>
        <ecNumber evidence="3">2.7.6.3</ecNumber>
    </recommendedName>
    <alternativeName>
        <fullName evidence="11">6-hydroxymethyl-7,8-dihydropterin pyrophosphokinase</fullName>
    </alternativeName>
    <alternativeName>
        <fullName evidence="12">7,8-dihydro-6-hydroxymethylpterin-pyrophosphokinase</fullName>
    </alternativeName>
</protein>
<dbReference type="GO" id="GO:0005524">
    <property type="term" value="F:ATP binding"/>
    <property type="evidence" value="ECO:0007669"/>
    <property type="project" value="UniProtKB-KW"/>
</dbReference>
<dbReference type="GO" id="GO:0003848">
    <property type="term" value="F:2-amino-4-hydroxy-6-hydroxymethyldihydropteridine diphosphokinase activity"/>
    <property type="evidence" value="ECO:0007669"/>
    <property type="project" value="UniProtKB-EC"/>
</dbReference>
<name>Q1LTN2_BAUCH</name>
<organism evidence="14 15">
    <name type="scientific">Baumannia cicadellinicola subsp. Homalodisca coagulata</name>
    <dbReference type="NCBI Taxonomy" id="374463"/>
    <lineage>
        <taxon>Bacteria</taxon>
        <taxon>Pseudomonadati</taxon>
        <taxon>Pseudomonadota</taxon>
        <taxon>Gammaproteobacteria</taxon>
        <taxon>Candidatus Palibaumannia</taxon>
    </lineage>
</organism>
<dbReference type="Gene3D" id="3.30.70.560">
    <property type="entry name" value="7,8-Dihydro-6-hydroxymethylpterin-pyrophosphokinase HPPK"/>
    <property type="match status" value="1"/>
</dbReference>
<evidence type="ECO:0000313" key="14">
    <source>
        <dbReference type="EMBL" id="ABF14340.1"/>
    </source>
</evidence>
<dbReference type="GO" id="GO:0046656">
    <property type="term" value="P:folic acid biosynthetic process"/>
    <property type="evidence" value="ECO:0007669"/>
    <property type="project" value="UniProtKB-KW"/>
</dbReference>